<keyword evidence="3" id="KW-1185">Reference proteome</keyword>
<feature type="region of interest" description="Disordered" evidence="1">
    <location>
        <begin position="59"/>
        <end position="79"/>
    </location>
</feature>
<accession>A0A9W7G9K9</accession>
<evidence type="ECO:0000256" key="1">
    <source>
        <dbReference type="SAM" id="MobiDB-lite"/>
    </source>
</evidence>
<evidence type="ECO:0000313" key="3">
    <source>
        <dbReference type="Proteomes" id="UP001165065"/>
    </source>
</evidence>
<gene>
    <name evidence="2" type="ORF">TrCOL_g5619</name>
</gene>
<dbReference type="EMBL" id="BRYA01000139">
    <property type="protein sequence ID" value="GMI40922.1"/>
    <property type="molecule type" value="Genomic_DNA"/>
</dbReference>
<dbReference type="Proteomes" id="UP001165065">
    <property type="component" value="Unassembled WGS sequence"/>
</dbReference>
<evidence type="ECO:0000313" key="2">
    <source>
        <dbReference type="EMBL" id="GMI40922.1"/>
    </source>
</evidence>
<name>A0A9W7G9K9_9STRA</name>
<feature type="compositionally biased region" description="Polar residues" evidence="1">
    <location>
        <begin position="59"/>
        <end position="70"/>
    </location>
</feature>
<organism evidence="2 3">
    <name type="scientific">Triparma columacea</name>
    <dbReference type="NCBI Taxonomy" id="722753"/>
    <lineage>
        <taxon>Eukaryota</taxon>
        <taxon>Sar</taxon>
        <taxon>Stramenopiles</taxon>
        <taxon>Ochrophyta</taxon>
        <taxon>Bolidophyceae</taxon>
        <taxon>Parmales</taxon>
        <taxon>Triparmaceae</taxon>
        <taxon>Triparma</taxon>
    </lineage>
</organism>
<protein>
    <submittedName>
        <fullName evidence="2">Uncharacterized protein</fullName>
    </submittedName>
</protein>
<proteinExistence type="predicted"/>
<reference evidence="3" key="1">
    <citation type="journal article" date="2023" name="Commun. Biol.">
        <title>Genome analysis of Parmales, the sister group of diatoms, reveals the evolutionary specialization of diatoms from phago-mixotrophs to photoautotrophs.</title>
        <authorList>
            <person name="Ban H."/>
            <person name="Sato S."/>
            <person name="Yoshikawa S."/>
            <person name="Yamada K."/>
            <person name="Nakamura Y."/>
            <person name="Ichinomiya M."/>
            <person name="Sato N."/>
            <person name="Blanc-Mathieu R."/>
            <person name="Endo H."/>
            <person name="Kuwata A."/>
            <person name="Ogata H."/>
        </authorList>
    </citation>
    <scope>NUCLEOTIDE SEQUENCE [LARGE SCALE GENOMIC DNA]</scope>
</reference>
<dbReference type="AlphaFoldDB" id="A0A9W7G9K9"/>
<sequence length="271" mass="28499">MGNFFSSSCDYDSGWSKSNACPPGFEVIEDCGWFSSSISCRAPSSGFDARAVPASDQFTTRSSCTSDPTNPSSGGASPPSVSCGSSHSLASETYQRCCNGGSTCTSSNTYGWTRFVVCKNNYGDMVFDTSNPEDCMNKITSGLTNNFIAQRWCKSEGMDGCWLPYSVQSDGSCFPYGSMQWDSTSWDAKSKLGGSEILLNGAGPIVGLAEVGAPTSTTQTNIKSGPIGATAGAGLACVFGISMFLNKKQKRSNKPAGVEMKDGQLHAVKTV</sequence>
<dbReference type="OrthoDB" id="10486889at2759"/>
<comment type="caution">
    <text evidence="2">The sequence shown here is derived from an EMBL/GenBank/DDBJ whole genome shotgun (WGS) entry which is preliminary data.</text>
</comment>